<name>A0A0L8AFZ8_9BACT</name>
<dbReference type="Gene3D" id="2.60.40.10">
    <property type="entry name" value="Immunoglobulins"/>
    <property type="match status" value="3"/>
</dbReference>
<evidence type="ECO:0000259" key="1">
    <source>
        <dbReference type="SMART" id="SM00089"/>
    </source>
</evidence>
<proteinExistence type="predicted"/>
<reference evidence="3" key="1">
    <citation type="submission" date="2014-11" db="EMBL/GenBank/DDBJ databases">
        <title>Genome sequencing of Roseivirga sp. D-25.</title>
        <authorList>
            <person name="Selvaratnam C."/>
            <person name="Thevarajoo S."/>
            <person name="Goh K.M."/>
            <person name="Eee R."/>
            <person name="Chan K.-G."/>
            <person name="Chong C.S."/>
        </authorList>
    </citation>
    <scope>NUCLEOTIDE SEQUENCE [LARGE SCALE GENOMIC DNA]</scope>
    <source>
        <strain evidence="3">D-25</strain>
    </source>
</reference>
<evidence type="ECO:0000313" key="3">
    <source>
        <dbReference type="Proteomes" id="UP000036908"/>
    </source>
</evidence>
<dbReference type="AlphaFoldDB" id="A0A0L8AFZ8"/>
<dbReference type="Proteomes" id="UP000036908">
    <property type="component" value="Unassembled WGS sequence"/>
</dbReference>
<dbReference type="Pfam" id="PF20597">
    <property type="entry name" value="pAdhesive_15"/>
    <property type="match status" value="1"/>
</dbReference>
<accession>A0A0L8AFZ8</accession>
<feature type="domain" description="PKD/Chitinase" evidence="1">
    <location>
        <begin position="3"/>
        <end position="86"/>
    </location>
</feature>
<feature type="domain" description="PKD/Chitinase" evidence="1">
    <location>
        <begin position="88"/>
        <end position="165"/>
    </location>
</feature>
<dbReference type="SMART" id="SM00089">
    <property type="entry name" value="PKD"/>
    <property type="match status" value="3"/>
</dbReference>
<dbReference type="PANTHER" id="PTHR24273:SF32">
    <property type="entry name" value="HYALIN"/>
    <property type="match status" value="1"/>
</dbReference>
<dbReference type="PANTHER" id="PTHR24273">
    <property type="entry name" value="FI04643P-RELATED"/>
    <property type="match status" value="1"/>
</dbReference>
<dbReference type="PATRIC" id="fig|1566026.4.peg.2656"/>
<dbReference type="EMBL" id="JSVA01000049">
    <property type="protein sequence ID" value="KOF01324.1"/>
    <property type="molecule type" value="Genomic_DNA"/>
</dbReference>
<sequence>MTVVDNTAPVVITQNISVSLNASGNAIISATQINNGSSDNCGIASMTLNKTSFDCSNLGDNTVTLTVTDNNGNTSTKTATVTIVDDIAPTVLAKNITVALDANGIVNITAAQIDNGSSDNCNLTLTVDKASFSCNDIGTQTVILTGTDASGNTASATATVTIIDNTAPVITVNNSITVELNDNGNATITQSQVVTSVGNDNCGSVNITISKTSFDCADLGTNTITVTATDASGNVTTETVNVTVVDSSAPVFTNPTSGSVISQNPTAPAMDFNVFVRNNVSFKNNETEGAVALGGDLSINGSYQVSTNSKGSFKVGNVPVTLVVGGKVNYNNGNSLQVNQNGYVKIGNANGSKVWYQDQNGANSPIRITKDNNYNSSPRLHLQANAQQLGVSASNNPIFQSNVIDFDAAFAQFEASALSMSQLVNNANLTNPNGQPISNTNLPNQVKINLQDGLNVLNVTGADLNNVSVFTFNNQPSQSKILIVNVNNPGTFNWNVYNTGGIGEHVSPYILYNFYNSTTVKIQGNGSIIGTVFAPFAFINKTSHNNISGQVIGKSFTQLSGENHMFGFSGTITSGTTTEIEEGSTVVRNADDCTYEVQGSEFTPAVTDNGCADVTLTYALTGATTGAGTDLSGVSLNVGQTVITWTATDGSNTTTFSITVDVEDNTAPTVLAKNITVALDANGNANITAADIDNGSSDNCNLTLSIDKTSFDCSKVGAQTVTLTGTDASGNTASFTATVTVVDNTAPAVITQNISVSLNASGNA</sequence>
<protein>
    <recommendedName>
        <fullName evidence="1">PKD/Chitinase domain-containing protein</fullName>
    </recommendedName>
</protein>
<keyword evidence="3" id="KW-1185">Reference proteome</keyword>
<dbReference type="NCBIfam" id="TIGR04215">
    <property type="entry name" value="choice_anch_A"/>
    <property type="match status" value="1"/>
</dbReference>
<dbReference type="InterPro" id="IPR013783">
    <property type="entry name" value="Ig-like_fold"/>
</dbReference>
<gene>
    <name evidence="2" type="ORF">OB69_18200</name>
</gene>
<evidence type="ECO:0000313" key="2">
    <source>
        <dbReference type="EMBL" id="KOF01324.1"/>
    </source>
</evidence>
<dbReference type="InterPro" id="IPR022409">
    <property type="entry name" value="PKD/Chitinase_dom"/>
</dbReference>
<comment type="caution">
    <text evidence="2">The sequence shown here is derived from an EMBL/GenBank/DDBJ whole genome shotgun (WGS) entry which is preliminary data.</text>
</comment>
<organism evidence="2 3">
    <name type="scientific">Roseivirga seohaensis subsp. aquiponti</name>
    <dbReference type="NCBI Taxonomy" id="1566026"/>
    <lineage>
        <taxon>Bacteria</taxon>
        <taxon>Pseudomonadati</taxon>
        <taxon>Bacteroidota</taxon>
        <taxon>Cytophagia</taxon>
        <taxon>Cytophagales</taxon>
        <taxon>Roseivirgaceae</taxon>
        <taxon>Roseivirga</taxon>
    </lineage>
</organism>
<dbReference type="InterPro" id="IPR026588">
    <property type="entry name" value="Choice_anch_A"/>
</dbReference>
<feature type="domain" description="PKD/Chitinase" evidence="1">
    <location>
        <begin position="659"/>
        <end position="744"/>
    </location>
</feature>
<feature type="non-terminal residue" evidence="2">
    <location>
        <position position="764"/>
    </location>
</feature>